<protein>
    <submittedName>
        <fullName evidence="1">Uncharacterized protein</fullName>
    </submittedName>
</protein>
<organism evidence="1 2">
    <name type="scientific">Triticum urartu</name>
    <name type="common">Red wild einkorn</name>
    <name type="synonym">Crithodium urartu</name>
    <dbReference type="NCBI Taxonomy" id="4572"/>
    <lineage>
        <taxon>Eukaryota</taxon>
        <taxon>Viridiplantae</taxon>
        <taxon>Streptophyta</taxon>
        <taxon>Embryophyta</taxon>
        <taxon>Tracheophyta</taxon>
        <taxon>Spermatophyta</taxon>
        <taxon>Magnoliopsida</taxon>
        <taxon>Liliopsida</taxon>
        <taxon>Poales</taxon>
        <taxon>Poaceae</taxon>
        <taxon>BOP clade</taxon>
        <taxon>Pooideae</taxon>
        <taxon>Triticodae</taxon>
        <taxon>Triticeae</taxon>
        <taxon>Triticinae</taxon>
        <taxon>Triticum</taxon>
    </lineage>
</organism>
<evidence type="ECO:0000313" key="2">
    <source>
        <dbReference type="Proteomes" id="UP000015106"/>
    </source>
</evidence>
<accession>A0A8R7VCD7</accession>
<dbReference type="EnsemblPlants" id="TuG1812G0700005839.01.T01">
    <property type="protein sequence ID" value="TuG1812G0700005839.01.T01.cds273256"/>
    <property type="gene ID" value="TuG1812G0700005839.01"/>
</dbReference>
<reference evidence="2" key="1">
    <citation type="journal article" date="2013" name="Nature">
        <title>Draft genome of the wheat A-genome progenitor Triticum urartu.</title>
        <authorList>
            <person name="Ling H.Q."/>
            <person name="Zhao S."/>
            <person name="Liu D."/>
            <person name="Wang J."/>
            <person name="Sun H."/>
            <person name="Zhang C."/>
            <person name="Fan H."/>
            <person name="Li D."/>
            <person name="Dong L."/>
            <person name="Tao Y."/>
            <person name="Gao C."/>
            <person name="Wu H."/>
            <person name="Li Y."/>
            <person name="Cui Y."/>
            <person name="Guo X."/>
            <person name="Zheng S."/>
            <person name="Wang B."/>
            <person name="Yu K."/>
            <person name="Liang Q."/>
            <person name="Yang W."/>
            <person name="Lou X."/>
            <person name="Chen J."/>
            <person name="Feng M."/>
            <person name="Jian J."/>
            <person name="Zhang X."/>
            <person name="Luo G."/>
            <person name="Jiang Y."/>
            <person name="Liu J."/>
            <person name="Wang Z."/>
            <person name="Sha Y."/>
            <person name="Zhang B."/>
            <person name="Wu H."/>
            <person name="Tang D."/>
            <person name="Shen Q."/>
            <person name="Xue P."/>
            <person name="Zou S."/>
            <person name="Wang X."/>
            <person name="Liu X."/>
            <person name="Wang F."/>
            <person name="Yang Y."/>
            <person name="An X."/>
            <person name="Dong Z."/>
            <person name="Zhang K."/>
            <person name="Zhang X."/>
            <person name="Luo M.C."/>
            <person name="Dvorak J."/>
            <person name="Tong Y."/>
            <person name="Wang J."/>
            <person name="Yang H."/>
            <person name="Li Z."/>
            <person name="Wang D."/>
            <person name="Zhang A."/>
            <person name="Wang J."/>
        </authorList>
    </citation>
    <scope>NUCLEOTIDE SEQUENCE</scope>
    <source>
        <strain evidence="2">cv. G1812</strain>
    </source>
</reference>
<proteinExistence type="predicted"/>
<reference evidence="1" key="2">
    <citation type="submission" date="2018-03" db="EMBL/GenBank/DDBJ databases">
        <title>The Triticum urartu genome reveals the dynamic nature of wheat genome evolution.</title>
        <authorList>
            <person name="Ling H."/>
            <person name="Ma B."/>
            <person name="Shi X."/>
            <person name="Liu H."/>
            <person name="Dong L."/>
            <person name="Sun H."/>
            <person name="Cao Y."/>
            <person name="Gao Q."/>
            <person name="Zheng S."/>
            <person name="Li Y."/>
            <person name="Yu Y."/>
            <person name="Du H."/>
            <person name="Qi M."/>
            <person name="Li Y."/>
            <person name="Yu H."/>
            <person name="Cui Y."/>
            <person name="Wang N."/>
            <person name="Chen C."/>
            <person name="Wu H."/>
            <person name="Zhao Y."/>
            <person name="Zhang J."/>
            <person name="Li Y."/>
            <person name="Zhou W."/>
            <person name="Zhang B."/>
            <person name="Hu W."/>
            <person name="Eijk M."/>
            <person name="Tang J."/>
            <person name="Witsenboer H."/>
            <person name="Zhao S."/>
            <person name="Li Z."/>
            <person name="Zhang A."/>
            <person name="Wang D."/>
            <person name="Liang C."/>
        </authorList>
    </citation>
    <scope>NUCLEOTIDE SEQUENCE [LARGE SCALE GENOMIC DNA]</scope>
    <source>
        <strain evidence="1">cv. G1812</strain>
    </source>
</reference>
<sequence>HILNNRKSLNCSVHYLLIMINVGNKAHCKMHSC</sequence>
<reference evidence="1" key="3">
    <citation type="submission" date="2022-06" db="UniProtKB">
        <authorList>
            <consortium name="EnsemblPlants"/>
        </authorList>
    </citation>
    <scope>IDENTIFICATION</scope>
</reference>
<name>A0A8R7VCD7_TRIUA</name>
<dbReference type="AlphaFoldDB" id="A0A8R7VCD7"/>
<dbReference type="Proteomes" id="UP000015106">
    <property type="component" value="Chromosome 7"/>
</dbReference>
<dbReference type="Gramene" id="TuG1812G0700005839.01.T01">
    <property type="protein sequence ID" value="TuG1812G0700005839.01.T01.cds273256"/>
    <property type="gene ID" value="TuG1812G0700005839.01"/>
</dbReference>
<evidence type="ECO:0000313" key="1">
    <source>
        <dbReference type="EnsemblPlants" id="TuG1812G0700005839.01.T01.cds273256"/>
    </source>
</evidence>
<keyword evidence="2" id="KW-1185">Reference proteome</keyword>